<evidence type="ECO:0000313" key="4">
    <source>
        <dbReference type="EMBL" id="KIK49637.1"/>
    </source>
</evidence>
<reference evidence="5" key="2">
    <citation type="submission" date="2015-01" db="EMBL/GenBank/DDBJ databases">
        <title>Evolutionary Origins and Diversification of the Mycorrhizal Mutualists.</title>
        <authorList>
            <consortium name="DOE Joint Genome Institute"/>
            <consortium name="Mycorrhizal Genomics Consortium"/>
            <person name="Kohler A."/>
            <person name="Kuo A."/>
            <person name="Nagy L.G."/>
            <person name="Floudas D."/>
            <person name="Copeland A."/>
            <person name="Barry K.W."/>
            <person name="Cichocki N."/>
            <person name="Veneault-Fourrey C."/>
            <person name="LaButti K."/>
            <person name="Lindquist E.A."/>
            <person name="Lipzen A."/>
            <person name="Lundell T."/>
            <person name="Morin E."/>
            <person name="Murat C."/>
            <person name="Riley R."/>
            <person name="Ohm R."/>
            <person name="Sun H."/>
            <person name="Tunlid A."/>
            <person name="Henrissat B."/>
            <person name="Grigoriev I.V."/>
            <person name="Hibbett D.S."/>
            <person name="Martin F."/>
        </authorList>
    </citation>
    <scope>NUCLEOTIDE SEQUENCE [LARGE SCALE GENOMIC DNA]</scope>
    <source>
        <strain evidence="5">UH-Slu-Lm8-n1</strain>
    </source>
</reference>
<dbReference type="GO" id="GO:0005634">
    <property type="term" value="C:nucleus"/>
    <property type="evidence" value="ECO:0007669"/>
    <property type="project" value="InterPro"/>
</dbReference>
<dbReference type="AlphaFoldDB" id="A0A0D0BVQ4"/>
<gene>
    <name evidence="4" type="ORF">CY34DRAFT_797087</name>
</gene>
<dbReference type="STRING" id="930992.A0A0D0BVQ4"/>
<evidence type="ECO:0000256" key="3">
    <source>
        <dbReference type="SAM" id="MobiDB-lite"/>
    </source>
</evidence>
<dbReference type="InterPro" id="IPR002164">
    <property type="entry name" value="NAP_family"/>
</dbReference>
<proteinExistence type="inferred from homology"/>
<accession>A0A0D0BVQ4</accession>
<evidence type="ECO:0000256" key="2">
    <source>
        <dbReference type="RuleBase" id="RU003876"/>
    </source>
</evidence>
<evidence type="ECO:0000313" key="5">
    <source>
        <dbReference type="Proteomes" id="UP000054485"/>
    </source>
</evidence>
<reference evidence="4 5" key="1">
    <citation type="submission" date="2014-04" db="EMBL/GenBank/DDBJ databases">
        <authorList>
            <consortium name="DOE Joint Genome Institute"/>
            <person name="Kuo A."/>
            <person name="Ruytinx J."/>
            <person name="Rineau F."/>
            <person name="Colpaert J."/>
            <person name="Kohler A."/>
            <person name="Nagy L.G."/>
            <person name="Floudas D."/>
            <person name="Copeland A."/>
            <person name="Barry K.W."/>
            <person name="Cichocki N."/>
            <person name="Veneault-Fourrey C."/>
            <person name="LaButti K."/>
            <person name="Lindquist E.A."/>
            <person name="Lipzen A."/>
            <person name="Lundell T."/>
            <person name="Morin E."/>
            <person name="Murat C."/>
            <person name="Sun H."/>
            <person name="Tunlid A."/>
            <person name="Henrissat B."/>
            <person name="Grigoriev I.V."/>
            <person name="Hibbett D.S."/>
            <person name="Martin F."/>
            <person name="Nordberg H.P."/>
            <person name="Cantor M.N."/>
            <person name="Hua S.X."/>
        </authorList>
    </citation>
    <scope>NUCLEOTIDE SEQUENCE [LARGE SCALE GENOMIC DNA]</scope>
    <source>
        <strain evidence="4 5">UH-Slu-Lm8-n1</strain>
    </source>
</reference>
<dbReference type="Gene3D" id="3.30.1120.90">
    <property type="entry name" value="Nucleosome assembly protein"/>
    <property type="match status" value="1"/>
</dbReference>
<dbReference type="InParanoid" id="A0A0D0BVQ4"/>
<dbReference type="SUPFAM" id="SSF143113">
    <property type="entry name" value="NAP-like"/>
    <property type="match status" value="1"/>
</dbReference>
<sequence length="271" mass="30917">MSGKKRASPGADVEKNPLANVELNNEDAQKLQDIQKDIQRVELVIERQAMEKLTPVYEKRRAVAKSIEKFWPVALMNNSMISFHAQHTIDQLALSYLEDLWIVRDPKEPRCYTIEFFFKANPYFTDSVLKKEYKYVPPPAASDETPDADGITDSMLEFSWARDVQPSATPIHWKDPENALTKLHPRVAEVDGDDDMPAEAGSFFNFFEIADDPFELGTQIANEIFSEATDYFMGNVAGDEIDSEEEDSEDDDDDAEEIDLEKPRAKKQKKE</sequence>
<dbReference type="EMBL" id="KN835132">
    <property type="protein sequence ID" value="KIK49637.1"/>
    <property type="molecule type" value="Genomic_DNA"/>
</dbReference>
<dbReference type="FunCoup" id="A0A0D0BVQ4">
    <property type="interactions" value="129"/>
</dbReference>
<dbReference type="Pfam" id="PF00956">
    <property type="entry name" value="NAP"/>
    <property type="match status" value="1"/>
</dbReference>
<dbReference type="OrthoDB" id="19419at2759"/>
<dbReference type="InterPro" id="IPR037231">
    <property type="entry name" value="NAP-like_sf"/>
</dbReference>
<feature type="region of interest" description="Disordered" evidence="3">
    <location>
        <begin position="235"/>
        <end position="271"/>
    </location>
</feature>
<dbReference type="HOGENOM" id="CLU_079108_0_0_1"/>
<name>A0A0D0BVQ4_9AGAM</name>
<protein>
    <submittedName>
        <fullName evidence="4">Unplaced genomic scaffold CY34scaffold_1, whole genome shotgun sequence</fullName>
    </submittedName>
</protein>
<feature type="compositionally biased region" description="Acidic residues" evidence="3">
    <location>
        <begin position="239"/>
        <end position="259"/>
    </location>
</feature>
<keyword evidence="5" id="KW-1185">Reference proteome</keyword>
<organism evidence="4 5">
    <name type="scientific">Suillus luteus UH-Slu-Lm8-n1</name>
    <dbReference type="NCBI Taxonomy" id="930992"/>
    <lineage>
        <taxon>Eukaryota</taxon>
        <taxon>Fungi</taxon>
        <taxon>Dikarya</taxon>
        <taxon>Basidiomycota</taxon>
        <taxon>Agaricomycotina</taxon>
        <taxon>Agaricomycetes</taxon>
        <taxon>Agaricomycetidae</taxon>
        <taxon>Boletales</taxon>
        <taxon>Suillineae</taxon>
        <taxon>Suillaceae</taxon>
        <taxon>Suillus</taxon>
    </lineage>
</organism>
<dbReference type="GO" id="GO:0006334">
    <property type="term" value="P:nucleosome assembly"/>
    <property type="evidence" value="ECO:0007669"/>
    <property type="project" value="InterPro"/>
</dbReference>
<dbReference type="PANTHER" id="PTHR11875">
    <property type="entry name" value="TESTIS-SPECIFIC Y-ENCODED PROTEIN"/>
    <property type="match status" value="1"/>
</dbReference>
<comment type="similarity">
    <text evidence="1 2">Belongs to the nucleosome assembly protein (NAP) family.</text>
</comment>
<evidence type="ECO:0000256" key="1">
    <source>
        <dbReference type="ARBA" id="ARBA00009947"/>
    </source>
</evidence>
<dbReference type="Proteomes" id="UP000054485">
    <property type="component" value="Unassembled WGS sequence"/>
</dbReference>